<dbReference type="AlphaFoldDB" id="A0A8J8TNH6"/>
<comment type="caution">
    <text evidence="5">The sequence shown here is derived from an EMBL/GenBank/DDBJ whole genome shotgun (WGS) entry which is preliminary data.</text>
</comment>
<keyword evidence="3" id="KW-0456">Lyase</keyword>
<dbReference type="Proteomes" id="UP000766904">
    <property type="component" value="Unassembled WGS sequence"/>
</dbReference>
<evidence type="ECO:0000256" key="1">
    <source>
        <dbReference type="ARBA" id="ARBA00005568"/>
    </source>
</evidence>
<dbReference type="InterPro" id="IPR015813">
    <property type="entry name" value="Pyrv/PenolPyrv_kinase-like_dom"/>
</dbReference>
<evidence type="ECO:0000256" key="2">
    <source>
        <dbReference type="ARBA" id="ARBA00022723"/>
    </source>
</evidence>
<evidence type="ECO:0000256" key="3">
    <source>
        <dbReference type="ARBA" id="ARBA00023239"/>
    </source>
</evidence>
<dbReference type="SUPFAM" id="SSF51621">
    <property type="entry name" value="Phosphoenolpyruvate/pyruvate domain"/>
    <property type="match status" value="1"/>
</dbReference>
<dbReference type="RefSeq" id="WP_148860321.1">
    <property type="nucleotide sequence ID" value="NZ_PHNJ01000019.1"/>
</dbReference>
<reference evidence="5" key="1">
    <citation type="submission" date="2017-11" db="EMBL/GenBank/DDBJ databases">
        <authorList>
            <person name="Kajale S.C."/>
            <person name="Sharma A."/>
        </authorList>
    </citation>
    <scope>NUCLEOTIDE SEQUENCE</scope>
    <source>
        <strain evidence="5">LS1_42</strain>
    </source>
</reference>
<dbReference type="GO" id="GO:0016832">
    <property type="term" value="F:aldehyde-lyase activity"/>
    <property type="evidence" value="ECO:0007669"/>
    <property type="project" value="TreeGrafter"/>
</dbReference>
<organism evidence="5 6">
    <name type="scientific">Natronococcus pandeyae</name>
    <dbReference type="NCBI Taxonomy" id="2055836"/>
    <lineage>
        <taxon>Archaea</taxon>
        <taxon>Methanobacteriati</taxon>
        <taxon>Methanobacteriota</taxon>
        <taxon>Stenosarchaea group</taxon>
        <taxon>Halobacteria</taxon>
        <taxon>Halobacteriales</taxon>
        <taxon>Natrialbaceae</taxon>
        <taxon>Natronococcus</taxon>
    </lineage>
</organism>
<dbReference type="InterPro" id="IPR050251">
    <property type="entry name" value="HpcH-HpaI_aldolase"/>
</dbReference>
<evidence type="ECO:0000313" key="5">
    <source>
        <dbReference type="EMBL" id="TYL36323.1"/>
    </source>
</evidence>
<dbReference type="Gene3D" id="3.20.20.60">
    <property type="entry name" value="Phosphoenolpyruvate-binding domains"/>
    <property type="match status" value="1"/>
</dbReference>
<feature type="domain" description="HpcH/HpaI aldolase/citrate lyase" evidence="4">
    <location>
        <begin position="18"/>
        <end position="238"/>
    </location>
</feature>
<protein>
    <submittedName>
        <fullName evidence="5">Aldolase</fullName>
    </submittedName>
</protein>
<comment type="similarity">
    <text evidence="1">Belongs to the HpcH/HpaI aldolase family.</text>
</comment>
<dbReference type="GO" id="GO:0046872">
    <property type="term" value="F:metal ion binding"/>
    <property type="evidence" value="ECO:0007669"/>
    <property type="project" value="UniProtKB-KW"/>
</dbReference>
<dbReference type="InterPro" id="IPR040442">
    <property type="entry name" value="Pyrv_kinase-like_dom_sf"/>
</dbReference>
<accession>A0A8J8TNH6</accession>
<dbReference type="OrthoDB" id="142679at2157"/>
<dbReference type="Pfam" id="PF03328">
    <property type="entry name" value="HpcH_HpaI"/>
    <property type="match status" value="1"/>
</dbReference>
<dbReference type="InterPro" id="IPR005000">
    <property type="entry name" value="Aldolase/citrate-lyase_domain"/>
</dbReference>
<dbReference type="EMBL" id="PHNJ01000019">
    <property type="protein sequence ID" value="TYL36323.1"/>
    <property type="molecule type" value="Genomic_DNA"/>
</dbReference>
<keyword evidence="2" id="KW-0479">Metal-binding</keyword>
<evidence type="ECO:0000313" key="6">
    <source>
        <dbReference type="Proteomes" id="UP000766904"/>
    </source>
</evidence>
<dbReference type="GO" id="GO:0005737">
    <property type="term" value="C:cytoplasm"/>
    <property type="evidence" value="ECO:0007669"/>
    <property type="project" value="TreeGrafter"/>
</dbReference>
<dbReference type="PANTHER" id="PTHR30502">
    <property type="entry name" value="2-KETO-3-DEOXY-L-RHAMNONATE ALDOLASE"/>
    <property type="match status" value="1"/>
</dbReference>
<name>A0A8J8TNH6_9EURY</name>
<keyword evidence="6" id="KW-1185">Reference proteome</keyword>
<evidence type="ECO:0000259" key="4">
    <source>
        <dbReference type="Pfam" id="PF03328"/>
    </source>
</evidence>
<dbReference type="PANTHER" id="PTHR30502:SF0">
    <property type="entry name" value="PHOSPHOENOLPYRUVATE CARBOXYLASE FAMILY PROTEIN"/>
    <property type="match status" value="1"/>
</dbReference>
<gene>
    <name evidence="5" type="ORF">CV102_22965</name>
</gene>
<sequence length="260" mass="28224">MEDGLQQLLKPGEHAVGNWISIGHPTVAEICARGFDFVIVDTEHTAMELESLGNVLRAVDALDEDVEPLVRVPRNDRARIKRVLDLGAAGLMIPMIETAEQAERAVEAMRYPPEGVRGAAPARASDYGRTFDEYFERANEELTTIVQIETKRGVEDAEEIVSVDGVDAVIVGHGDLSASMDVFGEWKHERFRAALQSVLEAAHDAGTPVGMLATDPEGIRRRVDAGVDFVIVGADMFYLADGSEAARSEFEKLTGSADSS</sequence>
<proteinExistence type="inferred from homology"/>